<dbReference type="HAMAP" id="MF_00527">
    <property type="entry name" value="3MGH"/>
    <property type="match status" value="1"/>
</dbReference>
<dbReference type="NCBIfam" id="TIGR00567">
    <property type="entry name" value="3mg"/>
    <property type="match status" value="1"/>
</dbReference>
<dbReference type="GO" id="GO:0006284">
    <property type="term" value="P:base-excision repair"/>
    <property type="evidence" value="ECO:0007669"/>
    <property type="project" value="InterPro"/>
</dbReference>
<dbReference type="EMBL" id="LHYF01000012">
    <property type="protein sequence ID" value="KXB07054.1"/>
    <property type="molecule type" value="Genomic_DNA"/>
</dbReference>
<dbReference type="EC" id="3.2.2.-" evidence="5"/>
<keyword evidence="4 5" id="KW-0234">DNA repair</keyword>
<proteinExistence type="inferred from homology"/>
<dbReference type="GO" id="GO:0003905">
    <property type="term" value="F:alkylbase DNA N-glycosylase activity"/>
    <property type="evidence" value="ECO:0007669"/>
    <property type="project" value="InterPro"/>
</dbReference>
<evidence type="ECO:0000256" key="4">
    <source>
        <dbReference type="ARBA" id="ARBA00023204"/>
    </source>
</evidence>
<dbReference type="FunFam" id="3.10.300.10:FF:000001">
    <property type="entry name" value="Putative 3-methyladenine DNA glycosylase"/>
    <property type="match status" value="1"/>
</dbReference>
<gene>
    <name evidence="6" type="ORF">AKJ52_01070</name>
</gene>
<dbReference type="InterPro" id="IPR036995">
    <property type="entry name" value="MPG_sf"/>
</dbReference>
<accession>A0A133VKT3</accession>
<dbReference type="InterPro" id="IPR003180">
    <property type="entry name" value="MPG"/>
</dbReference>
<dbReference type="CDD" id="cd00540">
    <property type="entry name" value="AAG"/>
    <property type="match status" value="1"/>
</dbReference>
<dbReference type="PATRIC" id="fig|1698281.3.peg.71"/>
<evidence type="ECO:0000256" key="2">
    <source>
        <dbReference type="ARBA" id="ARBA00022763"/>
    </source>
</evidence>
<reference evidence="6 7" key="1">
    <citation type="journal article" date="2016" name="Sci. Rep.">
        <title>Metabolic traits of an uncultured archaeal lineage -MSBL1- from brine pools of the Red Sea.</title>
        <authorList>
            <person name="Mwirichia R."/>
            <person name="Alam I."/>
            <person name="Rashid M."/>
            <person name="Vinu M."/>
            <person name="Ba-Alawi W."/>
            <person name="Anthony Kamau A."/>
            <person name="Kamanda Ngugi D."/>
            <person name="Goker M."/>
            <person name="Klenk H.P."/>
            <person name="Bajic V."/>
            <person name="Stingl U."/>
        </authorList>
    </citation>
    <scope>NUCLEOTIDE SEQUENCE [LARGE SCALE GENOMIC DNA]</scope>
    <source>
        <strain evidence="6">SCGC-AAA382C18</strain>
    </source>
</reference>
<dbReference type="PANTHER" id="PTHR10429">
    <property type="entry name" value="DNA-3-METHYLADENINE GLYCOSYLASE"/>
    <property type="match status" value="1"/>
</dbReference>
<organism evidence="6 7">
    <name type="scientific">candidate division MSBL1 archaeon SCGC-AAA382C18</name>
    <dbReference type="NCBI Taxonomy" id="1698281"/>
    <lineage>
        <taxon>Archaea</taxon>
        <taxon>Methanobacteriati</taxon>
        <taxon>Methanobacteriota</taxon>
        <taxon>candidate division MSBL1</taxon>
    </lineage>
</organism>
<evidence type="ECO:0000313" key="7">
    <source>
        <dbReference type="Proteomes" id="UP000070404"/>
    </source>
</evidence>
<evidence type="ECO:0000256" key="1">
    <source>
        <dbReference type="ARBA" id="ARBA00009232"/>
    </source>
</evidence>
<comment type="caution">
    <text evidence="6">The sequence shown here is derived from an EMBL/GenBank/DDBJ whole genome shotgun (WGS) entry which is preliminary data.</text>
</comment>
<dbReference type="Pfam" id="PF02245">
    <property type="entry name" value="Pur_DNA_glyco"/>
    <property type="match status" value="1"/>
</dbReference>
<protein>
    <recommendedName>
        <fullName evidence="5">Putative 3-methyladenine DNA glycosylase</fullName>
        <ecNumber evidence="5">3.2.2.-</ecNumber>
    </recommendedName>
</protein>
<dbReference type="SUPFAM" id="SSF50486">
    <property type="entry name" value="FMT C-terminal domain-like"/>
    <property type="match status" value="1"/>
</dbReference>
<sequence length="190" mass="21880">MNLYRKFYERDTEEVARELLGKELIHKLKNSIVGGKIVETEAYYGKDDPASRASEKRTKINKIMWEEGGTALVYMVHANWLFNVTTEVQDIPGAVLIRALEPLYGMEIMKKNRTRKETKHLTSGPGKLTQALNITKDHHGKDLTKSDELFIQEMEDDKNFEIESSHRIGVTEDLEEKLRFYIAGNEFVSS</sequence>
<dbReference type="AlphaFoldDB" id="A0A133VKT3"/>
<dbReference type="Gene3D" id="3.10.300.10">
    <property type="entry name" value="Methylpurine-DNA glycosylase (MPG)"/>
    <property type="match status" value="1"/>
</dbReference>
<name>A0A133VKT3_9EURY</name>
<dbReference type="InterPro" id="IPR011034">
    <property type="entry name" value="Formyl_transferase-like_C_sf"/>
</dbReference>
<keyword evidence="2 5" id="KW-0227">DNA damage</keyword>
<evidence type="ECO:0000256" key="5">
    <source>
        <dbReference type="HAMAP-Rule" id="MF_00527"/>
    </source>
</evidence>
<evidence type="ECO:0000256" key="3">
    <source>
        <dbReference type="ARBA" id="ARBA00022801"/>
    </source>
</evidence>
<evidence type="ECO:0000313" key="6">
    <source>
        <dbReference type="EMBL" id="KXB07054.1"/>
    </source>
</evidence>
<keyword evidence="7" id="KW-1185">Reference proteome</keyword>
<dbReference type="GO" id="GO:0003677">
    <property type="term" value="F:DNA binding"/>
    <property type="evidence" value="ECO:0007669"/>
    <property type="project" value="InterPro"/>
</dbReference>
<dbReference type="Proteomes" id="UP000070404">
    <property type="component" value="Unassembled WGS sequence"/>
</dbReference>
<dbReference type="PANTHER" id="PTHR10429:SF0">
    <property type="entry name" value="DNA-3-METHYLADENINE GLYCOSYLASE"/>
    <property type="match status" value="1"/>
</dbReference>
<keyword evidence="3 5" id="KW-0378">Hydrolase</keyword>
<comment type="similarity">
    <text evidence="1 5">Belongs to the DNA glycosylase MPG family.</text>
</comment>